<dbReference type="SUPFAM" id="SSF52540">
    <property type="entry name" value="P-loop containing nucleoside triphosphate hydrolases"/>
    <property type="match status" value="1"/>
</dbReference>
<dbReference type="GO" id="GO:0016887">
    <property type="term" value="F:ATP hydrolysis activity"/>
    <property type="evidence" value="ECO:0007669"/>
    <property type="project" value="InterPro"/>
</dbReference>
<protein>
    <submittedName>
        <fullName evidence="6">Fidgetin-like protein 1</fullName>
    </submittedName>
</protein>
<dbReference type="AlphaFoldDB" id="A0A0V1JCY9"/>
<proteinExistence type="inferred from homology"/>
<evidence type="ECO:0000313" key="6">
    <source>
        <dbReference type="EMBL" id="KRZ32855.1"/>
    </source>
</evidence>
<dbReference type="Proteomes" id="UP000054805">
    <property type="component" value="Unassembled WGS sequence"/>
</dbReference>
<evidence type="ECO:0000313" key="7">
    <source>
        <dbReference type="Proteomes" id="UP000054805"/>
    </source>
</evidence>
<keyword evidence="7" id="KW-1185">Reference proteome</keyword>
<comment type="similarity">
    <text evidence="1">Belongs to the AAA ATPase family.</text>
</comment>
<evidence type="ECO:0000259" key="4">
    <source>
        <dbReference type="Pfam" id="PF00004"/>
    </source>
</evidence>
<dbReference type="InterPro" id="IPR050304">
    <property type="entry name" value="MT-severing_AAA_ATPase"/>
</dbReference>
<dbReference type="PANTHER" id="PTHR23074">
    <property type="entry name" value="AAA DOMAIN-CONTAINING"/>
    <property type="match status" value="1"/>
</dbReference>
<name>A0A0V1JCY9_TRIPS</name>
<keyword evidence="2" id="KW-0547">Nucleotide-binding</keyword>
<dbReference type="Gene3D" id="3.40.50.300">
    <property type="entry name" value="P-loop containing nucleotide triphosphate hydrolases"/>
    <property type="match status" value="2"/>
</dbReference>
<evidence type="ECO:0000256" key="3">
    <source>
        <dbReference type="ARBA" id="ARBA00022840"/>
    </source>
</evidence>
<keyword evidence="3" id="KW-0067">ATP-binding</keyword>
<sequence length="199" mass="22449">MQGSASVRTTRISASTLTSKWVGEGEKLVRALFTVARSRLPAVIFIDEIDSLLTKRRLGHFERGTIARGRPQELDEAARRRFSRRLYVPLPDIEARAEIVRRLLGNHNNTLTQSDIEQVSSLTDGYSGADVTELCREAAMYPIREMEEIENIQLEQVPPISLDHFKNALTAVKSTVSSNEISFYEHWNAQYGFSAPGNR</sequence>
<evidence type="ECO:0000256" key="1">
    <source>
        <dbReference type="ARBA" id="ARBA00006914"/>
    </source>
</evidence>
<evidence type="ECO:0000256" key="2">
    <source>
        <dbReference type="ARBA" id="ARBA00022741"/>
    </source>
</evidence>
<evidence type="ECO:0000259" key="5">
    <source>
        <dbReference type="Pfam" id="PF17862"/>
    </source>
</evidence>
<feature type="domain" description="AAA ATPase AAA+ lid" evidence="5">
    <location>
        <begin position="115"/>
        <end position="148"/>
    </location>
</feature>
<dbReference type="InterPro" id="IPR003959">
    <property type="entry name" value="ATPase_AAA_core"/>
</dbReference>
<dbReference type="InterPro" id="IPR041569">
    <property type="entry name" value="AAA_lid_3"/>
</dbReference>
<feature type="domain" description="ATPase AAA-type core" evidence="4">
    <location>
        <begin position="6"/>
        <end position="56"/>
    </location>
</feature>
<dbReference type="EMBL" id="JYDS01000013">
    <property type="protein sequence ID" value="KRZ32855.1"/>
    <property type="molecule type" value="Genomic_DNA"/>
</dbReference>
<dbReference type="Gene3D" id="1.10.8.60">
    <property type="match status" value="1"/>
</dbReference>
<dbReference type="PANTHER" id="PTHR23074:SF17">
    <property type="entry name" value="FIDGETIN-LIKE PROTEIN 1"/>
    <property type="match status" value="1"/>
</dbReference>
<dbReference type="FunFam" id="1.10.8.60:FF:000022">
    <property type="entry name" value="Fidgetin like 1"/>
    <property type="match status" value="1"/>
</dbReference>
<dbReference type="Pfam" id="PF00004">
    <property type="entry name" value="AAA"/>
    <property type="match status" value="1"/>
</dbReference>
<gene>
    <name evidence="6" type="primary">fignl1</name>
    <name evidence="6" type="ORF">T4B_14339</name>
</gene>
<accession>A0A0V1JCY9</accession>
<dbReference type="GO" id="GO:0005524">
    <property type="term" value="F:ATP binding"/>
    <property type="evidence" value="ECO:0007669"/>
    <property type="project" value="UniProtKB-KW"/>
</dbReference>
<reference evidence="6 7" key="1">
    <citation type="submission" date="2015-01" db="EMBL/GenBank/DDBJ databases">
        <title>Evolution of Trichinella species and genotypes.</title>
        <authorList>
            <person name="Korhonen P.K."/>
            <person name="Edoardo P."/>
            <person name="Giuseppe L.R."/>
            <person name="Gasser R.B."/>
        </authorList>
    </citation>
    <scope>NUCLEOTIDE SEQUENCE [LARGE SCALE GENOMIC DNA]</scope>
    <source>
        <strain evidence="6">ISS588</strain>
    </source>
</reference>
<dbReference type="Pfam" id="PF17862">
    <property type="entry name" value="AAA_lid_3"/>
    <property type="match status" value="1"/>
</dbReference>
<organism evidence="6 7">
    <name type="scientific">Trichinella pseudospiralis</name>
    <name type="common">Parasitic roundworm</name>
    <dbReference type="NCBI Taxonomy" id="6337"/>
    <lineage>
        <taxon>Eukaryota</taxon>
        <taxon>Metazoa</taxon>
        <taxon>Ecdysozoa</taxon>
        <taxon>Nematoda</taxon>
        <taxon>Enoplea</taxon>
        <taxon>Dorylaimia</taxon>
        <taxon>Trichinellida</taxon>
        <taxon>Trichinellidae</taxon>
        <taxon>Trichinella</taxon>
    </lineage>
</organism>
<comment type="caution">
    <text evidence="6">The sequence shown here is derived from an EMBL/GenBank/DDBJ whole genome shotgun (WGS) entry which is preliminary data.</text>
</comment>
<dbReference type="InterPro" id="IPR027417">
    <property type="entry name" value="P-loop_NTPase"/>
</dbReference>